<reference evidence="7 8" key="1">
    <citation type="submission" date="2018-02" db="EMBL/GenBank/DDBJ databases">
        <title>Genomic Encyclopedia of Archaeal and Bacterial Type Strains, Phase II (KMG-II): from individual species to whole genera.</title>
        <authorList>
            <person name="Goeker M."/>
        </authorList>
    </citation>
    <scope>NUCLEOTIDE SEQUENCE [LARGE SCALE GENOMIC DNA]</scope>
    <source>
        <strain evidence="7 8">DSM 18921</strain>
    </source>
</reference>
<comment type="caution">
    <text evidence="7">The sequence shown here is derived from an EMBL/GenBank/DDBJ whole genome shotgun (WGS) entry which is preliminary data.</text>
</comment>
<dbReference type="Pfam" id="PF00413">
    <property type="entry name" value="Peptidase_M10"/>
    <property type="match status" value="1"/>
</dbReference>
<proteinExistence type="predicted"/>
<dbReference type="Gene3D" id="3.40.390.10">
    <property type="entry name" value="Collagenase (Catalytic Domain)"/>
    <property type="match status" value="1"/>
</dbReference>
<dbReference type="Gene3D" id="2.60.120.380">
    <property type="match status" value="1"/>
</dbReference>
<name>A0A2S8S9D6_9RHOB</name>
<dbReference type="RefSeq" id="WP_105513669.1">
    <property type="nucleotide sequence ID" value="NZ_PVEP01000002.1"/>
</dbReference>
<evidence type="ECO:0000256" key="4">
    <source>
        <dbReference type="ARBA" id="ARBA00022833"/>
    </source>
</evidence>
<keyword evidence="1" id="KW-0645">Protease</keyword>
<keyword evidence="2" id="KW-0479">Metal-binding</keyword>
<dbReference type="GO" id="GO:0031012">
    <property type="term" value="C:extracellular matrix"/>
    <property type="evidence" value="ECO:0007669"/>
    <property type="project" value="InterPro"/>
</dbReference>
<keyword evidence="8" id="KW-1185">Reference proteome</keyword>
<organism evidence="7 8">
    <name type="scientific">Albidovulum denitrificans</name>
    <dbReference type="NCBI Taxonomy" id="404881"/>
    <lineage>
        <taxon>Bacteria</taxon>
        <taxon>Pseudomonadati</taxon>
        <taxon>Pseudomonadota</taxon>
        <taxon>Alphaproteobacteria</taxon>
        <taxon>Rhodobacterales</taxon>
        <taxon>Paracoccaceae</taxon>
        <taxon>Albidovulum</taxon>
    </lineage>
</organism>
<evidence type="ECO:0000256" key="1">
    <source>
        <dbReference type="ARBA" id="ARBA00022670"/>
    </source>
</evidence>
<dbReference type="InterPro" id="IPR001818">
    <property type="entry name" value="Pept_M10_metallopeptidase"/>
</dbReference>
<sequence length="417" mass="44444">MRNDIQSILTAAPLLAMLATGAGAAPLTPEEGAAELKRLAEEAREKAAAQNYEAFRATVPVVDGTGKFYVNGDTPIRNEKLLREFWEQNVRSAPPAPGGDDVPEFAVITVGGLDQIWNAATRHALSYCVSTGFGSRHTTVVSEMEAATAAWEAVADLDFIHVPAEDGQCDAQNPRVLFDVRPVNAGGQFLAAAFFPNDPRADRSLVIDPSSFQLDPNGKLTLRGILRHELGHTIGGRHEHTRPEAGTCFEDANWRGVTDYDAFSVMHYPQCNGLGDWSLALTARDMSGVACLYGAAPGFQIDTALCQPAGGGTPGVQNLGPFDVAAVELMQIGAFDVAPGSRFRVVMRGEGDAPGDPDLYVKLDGLPSFADYDCRPYNTGAEEECDFDVPQGRSQALVGVHGYSAGRFSLTVTATGP</sequence>
<feature type="signal peptide" evidence="5">
    <location>
        <begin position="1"/>
        <end position="24"/>
    </location>
</feature>
<gene>
    <name evidence="7" type="ORF">LX70_01215</name>
</gene>
<accession>A0A2S8S9D6</accession>
<evidence type="ECO:0000313" key="7">
    <source>
        <dbReference type="EMBL" id="PQV57412.1"/>
    </source>
</evidence>
<feature type="chain" id="PRO_5015753153" description="Peptidase metallopeptidase domain-containing protein" evidence="5">
    <location>
        <begin position="25"/>
        <end position="417"/>
    </location>
</feature>
<dbReference type="InterPro" id="IPR024079">
    <property type="entry name" value="MetalloPept_cat_dom_sf"/>
</dbReference>
<feature type="domain" description="Peptidase metallopeptidase" evidence="6">
    <location>
        <begin position="113"/>
        <end position="270"/>
    </location>
</feature>
<dbReference type="SMART" id="SM00235">
    <property type="entry name" value="ZnMc"/>
    <property type="match status" value="1"/>
</dbReference>
<dbReference type="GO" id="GO:0008270">
    <property type="term" value="F:zinc ion binding"/>
    <property type="evidence" value="ECO:0007669"/>
    <property type="project" value="InterPro"/>
</dbReference>
<dbReference type="OrthoDB" id="9783144at2"/>
<evidence type="ECO:0000256" key="5">
    <source>
        <dbReference type="SAM" id="SignalP"/>
    </source>
</evidence>
<dbReference type="InterPro" id="IPR006026">
    <property type="entry name" value="Peptidase_Metallo"/>
</dbReference>
<keyword evidence="3" id="KW-0378">Hydrolase</keyword>
<dbReference type="AlphaFoldDB" id="A0A2S8S9D6"/>
<keyword evidence="5" id="KW-0732">Signal</keyword>
<dbReference type="GO" id="GO:0004222">
    <property type="term" value="F:metalloendopeptidase activity"/>
    <property type="evidence" value="ECO:0007669"/>
    <property type="project" value="InterPro"/>
</dbReference>
<evidence type="ECO:0000256" key="2">
    <source>
        <dbReference type="ARBA" id="ARBA00022723"/>
    </source>
</evidence>
<dbReference type="SUPFAM" id="SSF55486">
    <property type="entry name" value="Metalloproteases ('zincins'), catalytic domain"/>
    <property type="match status" value="1"/>
</dbReference>
<evidence type="ECO:0000259" key="6">
    <source>
        <dbReference type="SMART" id="SM00235"/>
    </source>
</evidence>
<dbReference type="Proteomes" id="UP000238338">
    <property type="component" value="Unassembled WGS sequence"/>
</dbReference>
<evidence type="ECO:0000313" key="8">
    <source>
        <dbReference type="Proteomes" id="UP000238338"/>
    </source>
</evidence>
<dbReference type="EMBL" id="PVEP01000002">
    <property type="protein sequence ID" value="PQV57412.1"/>
    <property type="molecule type" value="Genomic_DNA"/>
</dbReference>
<evidence type="ECO:0000256" key="3">
    <source>
        <dbReference type="ARBA" id="ARBA00022801"/>
    </source>
</evidence>
<keyword evidence="4" id="KW-0862">Zinc</keyword>
<dbReference type="GO" id="GO:0006508">
    <property type="term" value="P:proteolysis"/>
    <property type="evidence" value="ECO:0007669"/>
    <property type="project" value="UniProtKB-KW"/>
</dbReference>
<protein>
    <recommendedName>
        <fullName evidence="6">Peptidase metallopeptidase domain-containing protein</fullName>
    </recommendedName>
</protein>